<protein>
    <submittedName>
        <fullName evidence="1">Uncharacterized protein</fullName>
    </submittedName>
</protein>
<dbReference type="SUPFAM" id="SSF52058">
    <property type="entry name" value="L domain-like"/>
    <property type="match status" value="1"/>
</dbReference>
<sequence>MSDRLADEVLLAILANIAAQVHDVDEYTIRKQTLANVCLASRRLCRVAQPLLWRQLRVRDVQQLEQIRTSSFLPHIAQAVKVYDVCGEVKREDFSKAADVATSLPGITELTLVRPVTYNRYNNLDVRDLSRYSNLRCLALDWLWLASTPPPALPHLEDLWLTGCCISPESTREWIQPANLPRLRVLRFSECRDHAAGNLLQLTDALSPSILPQLDYVHTREDALDPRHPWAQSSSPPFLLTQMGRHTETALHFHLALSGCRSMDAALCRVRTVVNRVRALPPAPPGETRVLVASRVLQLAAEPTATRADPSLRVAARKLQYACRSKGVRIVWEADRDAIAPLVKERLATTPAFWHYARELKKGRQWML</sequence>
<name>A0A5C5FR34_9BASI</name>
<accession>A0A5C5FR34</accession>
<evidence type="ECO:0000313" key="2">
    <source>
        <dbReference type="Proteomes" id="UP000311382"/>
    </source>
</evidence>
<comment type="caution">
    <text evidence="1">The sequence shown here is derived from an EMBL/GenBank/DDBJ whole genome shotgun (WGS) entry which is preliminary data.</text>
</comment>
<dbReference type="EMBL" id="SOZI01000101">
    <property type="protein sequence ID" value="TNY19273.1"/>
    <property type="molecule type" value="Genomic_DNA"/>
</dbReference>
<reference evidence="1 2" key="1">
    <citation type="submission" date="2019-03" db="EMBL/GenBank/DDBJ databases">
        <title>Rhodosporidium diobovatum UCD-FST 08-225 genome sequencing, assembly, and annotation.</title>
        <authorList>
            <person name="Fakankun I.U."/>
            <person name="Fristensky B."/>
            <person name="Levin D.B."/>
        </authorList>
    </citation>
    <scope>NUCLEOTIDE SEQUENCE [LARGE SCALE GENOMIC DNA]</scope>
    <source>
        <strain evidence="1 2">UCD-FST 08-225</strain>
    </source>
</reference>
<dbReference type="InterPro" id="IPR032675">
    <property type="entry name" value="LRR_dom_sf"/>
</dbReference>
<keyword evidence="2" id="KW-1185">Reference proteome</keyword>
<evidence type="ECO:0000313" key="1">
    <source>
        <dbReference type="EMBL" id="TNY19273.1"/>
    </source>
</evidence>
<dbReference type="Gene3D" id="3.80.10.10">
    <property type="entry name" value="Ribonuclease Inhibitor"/>
    <property type="match status" value="1"/>
</dbReference>
<organism evidence="1 2">
    <name type="scientific">Rhodotorula diobovata</name>
    <dbReference type="NCBI Taxonomy" id="5288"/>
    <lineage>
        <taxon>Eukaryota</taxon>
        <taxon>Fungi</taxon>
        <taxon>Dikarya</taxon>
        <taxon>Basidiomycota</taxon>
        <taxon>Pucciniomycotina</taxon>
        <taxon>Microbotryomycetes</taxon>
        <taxon>Sporidiobolales</taxon>
        <taxon>Sporidiobolaceae</taxon>
        <taxon>Rhodotorula</taxon>
    </lineage>
</organism>
<dbReference type="Proteomes" id="UP000311382">
    <property type="component" value="Unassembled WGS sequence"/>
</dbReference>
<gene>
    <name evidence="1" type="ORF">DMC30DRAFT_400865</name>
</gene>
<dbReference type="OrthoDB" id="10684432at2759"/>
<proteinExistence type="predicted"/>
<dbReference type="AlphaFoldDB" id="A0A5C5FR34"/>